<accession>A0AAD7IND7</accession>
<feature type="region of interest" description="Disordered" evidence="1">
    <location>
        <begin position="35"/>
        <end position="56"/>
    </location>
</feature>
<evidence type="ECO:0000313" key="3">
    <source>
        <dbReference type="Proteomes" id="UP001215598"/>
    </source>
</evidence>
<dbReference type="Proteomes" id="UP001215598">
    <property type="component" value="Unassembled WGS sequence"/>
</dbReference>
<evidence type="ECO:0000313" key="2">
    <source>
        <dbReference type="EMBL" id="KAJ7746081.1"/>
    </source>
</evidence>
<name>A0AAD7IND7_9AGAR</name>
<proteinExistence type="predicted"/>
<protein>
    <submittedName>
        <fullName evidence="2">Uncharacterized protein</fullName>
    </submittedName>
</protein>
<comment type="caution">
    <text evidence="2">The sequence shown here is derived from an EMBL/GenBank/DDBJ whole genome shotgun (WGS) entry which is preliminary data.</text>
</comment>
<evidence type="ECO:0000256" key="1">
    <source>
        <dbReference type="SAM" id="MobiDB-lite"/>
    </source>
</evidence>
<sequence>MRAAAEYPHANTVRTATYAGSSSSAHVAAGTHEHHKATHCHANPKTKNRVGGSSAEDRAPTAVSVVPAIPAADPSRHNRRARGAALALALCKAVLGGGGTYSYYACALTTISSPAPPSLTFLLLRRPITRAPTTLPTAPVCPITPRSALDFESVIALNCSSAPHPRFHLHVDDDLRLKRAARYGIKCGWRSSTRTTSCWWYGAEAEEVVQVLL</sequence>
<gene>
    <name evidence="2" type="ORF">B0H16DRAFT_1889268</name>
</gene>
<keyword evidence="3" id="KW-1185">Reference proteome</keyword>
<feature type="compositionally biased region" description="Basic residues" evidence="1">
    <location>
        <begin position="35"/>
        <end position="48"/>
    </location>
</feature>
<organism evidence="2 3">
    <name type="scientific">Mycena metata</name>
    <dbReference type="NCBI Taxonomy" id="1033252"/>
    <lineage>
        <taxon>Eukaryota</taxon>
        <taxon>Fungi</taxon>
        <taxon>Dikarya</taxon>
        <taxon>Basidiomycota</taxon>
        <taxon>Agaricomycotina</taxon>
        <taxon>Agaricomycetes</taxon>
        <taxon>Agaricomycetidae</taxon>
        <taxon>Agaricales</taxon>
        <taxon>Marasmiineae</taxon>
        <taxon>Mycenaceae</taxon>
        <taxon>Mycena</taxon>
    </lineage>
</organism>
<dbReference type="AlphaFoldDB" id="A0AAD7IND7"/>
<reference evidence="2" key="1">
    <citation type="submission" date="2023-03" db="EMBL/GenBank/DDBJ databases">
        <title>Massive genome expansion in bonnet fungi (Mycena s.s.) driven by repeated elements and novel gene families across ecological guilds.</title>
        <authorList>
            <consortium name="Lawrence Berkeley National Laboratory"/>
            <person name="Harder C.B."/>
            <person name="Miyauchi S."/>
            <person name="Viragh M."/>
            <person name="Kuo A."/>
            <person name="Thoen E."/>
            <person name="Andreopoulos B."/>
            <person name="Lu D."/>
            <person name="Skrede I."/>
            <person name="Drula E."/>
            <person name="Henrissat B."/>
            <person name="Morin E."/>
            <person name="Kohler A."/>
            <person name="Barry K."/>
            <person name="LaButti K."/>
            <person name="Morin E."/>
            <person name="Salamov A."/>
            <person name="Lipzen A."/>
            <person name="Mereny Z."/>
            <person name="Hegedus B."/>
            <person name="Baldrian P."/>
            <person name="Stursova M."/>
            <person name="Weitz H."/>
            <person name="Taylor A."/>
            <person name="Grigoriev I.V."/>
            <person name="Nagy L.G."/>
            <person name="Martin F."/>
            <person name="Kauserud H."/>
        </authorList>
    </citation>
    <scope>NUCLEOTIDE SEQUENCE</scope>
    <source>
        <strain evidence="2">CBHHK182m</strain>
    </source>
</reference>
<dbReference type="EMBL" id="JARKIB010000081">
    <property type="protein sequence ID" value="KAJ7746081.1"/>
    <property type="molecule type" value="Genomic_DNA"/>
</dbReference>